<sequence>MASSRAIEAARAFVKIFVDDTPLKRGLTTLTTRLAGAAKGVAGIAASLGTAAVAGSIGLIVSGMSAAAASVWRFSEAAAGIDDIAQRTGASAEALSQLRYAAEQSGANLEAVEKGMRKLGDVTTQAANGSKSAAAALASVGLSAEHLLAMSVEDRFLAVAQGISQIQDPAAQASVAMDLLGKSGADLVPMMADGAGGIRALMAEADRLGMTISGEQAAAAAAFDDKWQGLVATLRNASNIIAVAVLPYLSQMIDLVMQTWPAIQTLAKVVGETLVASFGQAYDAIGALLQPFAGLGSAVSDTLSSIMGALTAGDVAAAAGVFWASLDVAWAQGIAAISDQWYAWRNGFLDVFGQAVSGVRKMWAETQAWLSSGIVDIIAYLDSSLNADAIKAEIDLMATQQVQQIDQQAMADQQARADAYAARLDKASAELAAARQEWSAAVATAATAASTAANQPDAATTAGKKFDELIGQLKSADIATRVDKAVQQAGPAQDLRTAGGAGVLNRIINQQGTLSQQQLDQLKEIRGIQRQLLKATQDGMIGWAV</sequence>
<reference evidence="2" key="1">
    <citation type="submission" date="2018-10" db="EMBL/GenBank/DDBJ databases">
        <title>Iterative Subtractive Binning of Freshwater Chronoseries Metagenomes Recovers Nearly Complete Genomes from over Four Hundred Novel Species.</title>
        <authorList>
            <person name="Rodriguez-R L.M."/>
            <person name="Tsementzi D."/>
            <person name="Luo C."/>
            <person name="Konstantinidis K.T."/>
        </authorList>
    </citation>
    <scope>NUCLEOTIDE SEQUENCE</scope>
    <source>
        <strain evidence="2">WB7_6_001</strain>
    </source>
</reference>
<name>A0A964XRC8_9PROT</name>
<dbReference type="Proteomes" id="UP000713222">
    <property type="component" value="Unassembled WGS sequence"/>
</dbReference>
<evidence type="ECO:0000313" key="3">
    <source>
        <dbReference type="Proteomes" id="UP000713222"/>
    </source>
</evidence>
<gene>
    <name evidence="2" type="ORF">EBV32_00680</name>
</gene>
<keyword evidence="1" id="KW-0175">Coiled coil</keyword>
<dbReference type="EMBL" id="RGET01000004">
    <property type="protein sequence ID" value="NBN87600.1"/>
    <property type="molecule type" value="Genomic_DNA"/>
</dbReference>
<feature type="coiled-coil region" evidence="1">
    <location>
        <begin position="410"/>
        <end position="437"/>
    </location>
</feature>
<evidence type="ECO:0000256" key="1">
    <source>
        <dbReference type="SAM" id="Coils"/>
    </source>
</evidence>
<comment type="caution">
    <text evidence="2">The sequence shown here is derived from an EMBL/GenBank/DDBJ whole genome shotgun (WGS) entry which is preliminary data.</text>
</comment>
<evidence type="ECO:0008006" key="4">
    <source>
        <dbReference type="Google" id="ProtNLM"/>
    </source>
</evidence>
<accession>A0A964XRC8</accession>
<protein>
    <recommendedName>
        <fullName evidence="4">Bacteriophage tail tape measure N-terminal domain-containing protein</fullName>
    </recommendedName>
</protein>
<organism evidence="2 3">
    <name type="scientific">Candidatus Fonsibacter lacus</name>
    <dbReference type="NCBI Taxonomy" id="2576439"/>
    <lineage>
        <taxon>Bacteria</taxon>
        <taxon>Pseudomonadati</taxon>
        <taxon>Pseudomonadota</taxon>
        <taxon>Alphaproteobacteria</taxon>
        <taxon>Candidatus Pelagibacterales</taxon>
        <taxon>Candidatus Pelagibacterales incertae sedis</taxon>
        <taxon>Candidatus Fonsibacter</taxon>
    </lineage>
</organism>
<evidence type="ECO:0000313" key="2">
    <source>
        <dbReference type="EMBL" id="NBN87600.1"/>
    </source>
</evidence>
<dbReference type="AlphaFoldDB" id="A0A964XRC8"/>
<proteinExistence type="predicted"/>